<accession>X0VBH3</accession>
<feature type="domain" description="Transposase InsH N-terminal" evidence="2">
    <location>
        <begin position="25"/>
        <end position="113"/>
    </location>
</feature>
<protein>
    <recommendedName>
        <fullName evidence="2">Transposase InsH N-terminal domain-containing protein</fullName>
    </recommendedName>
</protein>
<dbReference type="PANTHER" id="PTHR33408:SF2">
    <property type="entry name" value="TRANSPOSASE DDE DOMAIN-CONTAINING PROTEIN"/>
    <property type="match status" value="1"/>
</dbReference>
<dbReference type="InterPro" id="IPR008490">
    <property type="entry name" value="Transposase_InsH_N"/>
</dbReference>
<evidence type="ECO:0000259" key="2">
    <source>
        <dbReference type="Pfam" id="PF05598"/>
    </source>
</evidence>
<evidence type="ECO:0000313" key="3">
    <source>
        <dbReference type="EMBL" id="GAG15439.1"/>
    </source>
</evidence>
<dbReference type="AlphaFoldDB" id="X0VBH3"/>
<sequence>MESRKTFRDWKPNEYVHQPVTPTEVLPEDDLVFFLLDLVPQLNLGPIYAYYERETRGAPPFDVAMMVTLLLYSYSVGVFSSRKIAAACERNIAFLAIVGKQRPDFRTISDFRKNHLQPLGDLFVEVLAIAGELGMVKLGNVALDGSKFRANASRHKAMSYGYMKKEVQRLRAEIEALLNQAEQTDAEQDAALGSRRGDELPDELKRRQDRLQAIEEAMQRLEQQAKERTDATRRANSST</sequence>
<reference evidence="3" key="1">
    <citation type="journal article" date="2014" name="Front. Microbiol.">
        <title>High frequency of phylogenetically diverse reductive dehalogenase-homologous genes in deep subseafloor sedimentary metagenomes.</title>
        <authorList>
            <person name="Kawai M."/>
            <person name="Futagami T."/>
            <person name="Toyoda A."/>
            <person name="Takaki Y."/>
            <person name="Nishi S."/>
            <person name="Hori S."/>
            <person name="Arai W."/>
            <person name="Tsubouchi T."/>
            <person name="Morono Y."/>
            <person name="Uchiyama I."/>
            <person name="Ito T."/>
            <person name="Fujiyama A."/>
            <person name="Inagaki F."/>
            <person name="Takami H."/>
        </authorList>
    </citation>
    <scope>NUCLEOTIDE SEQUENCE</scope>
    <source>
        <strain evidence="3">Expedition CK06-06</strain>
    </source>
</reference>
<dbReference type="EMBL" id="BARS01033808">
    <property type="protein sequence ID" value="GAG15439.1"/>
    <property type="molecule type" value="Genomic_DNA"/>
</dbReference>
<comment type="caution">
    <text evidence="3">The sequence shown here is derived from an EMBL/GenBank/DDBJ whole genome shotgun (WGS) entry which is preliminary data.</text>
</comment>
<feature type="non-terminal residue" evidence="3">
    <location>
        <position position="239"/>
    </location>
</feature>
<dbReference type="Pfam" id="PF05598">
    <property type="entry name" value="DUF772"/>
    <property type="match status" value="1"/>
</dbReference>
<feature type="region of interest" description="Disordered" evidence="1">
    <location>
        <begin position="185"/>
        <end position="209"/>
    </location>
</feature>
<evidence type="ECO:0000256" key="1">
    <source>
        <dbReference type="SAM" id="MobiDB-lite"/>
    </source>
</evidence>
<proteinExistence type="predicted"/>
<organism evidence="3">
    <name type="scientific">marine sediment metagenome</name>
    <dbReference type="NCBI Taxonomy" id="412755"/>
    <lineage>
        <taxon>unclassified sequences</taxon>
        <taxon>metagenomes</taxon>
        <taxon>ecological metagenomes</taxon>
    </lineage>
</organism>
<gene>
    <name evidence="3" type="ORF">S01H1_52311</name>
</gene>
<feature type="compositionally biased region" description="Basic and acidic residues" evidence="1">
    <location>
        <begin position="195"/>
        <end position="209"/>
    </location>
</feature>
<name>X0VBH3_9ZZZZ</name>
<dbReference type="PANTHER" id="PTHR33408">
    <property type="entry name" value="TRANSPOSASE"/>
    <property type="match status" value="1"/>
</dbReference>